<evidence type="ECO:0000259" key="5">
    <source>
        <dbReference type="Pfam" id="PF25390"/>
    </source>
</evidence>
<feature type="repeat" description="RCC1" evidence="3">
    <location>
        <begin position="80"/>
        <end position="131"/>
    </location>
</feature>
<dbReference type="PANTHER" id="PTHR45982">
    <property type="entry name" value="REGULATOR OF CHROMOSOME CONDENSATION"/>
    <property type="match status" value="1"/>
</dbReference>
<feature type="domain" description="RCC1-like" evidence="5">
    <location>
        <begin position="81"/>
        <end position="470"/>
    </location>
</feature>
<reference evidence="7" key="1">
    <citation type="submission" date="2021-02" db="EMBL/GenBank/DDBJ databases">
        <authorList>
            <person name="Nowell W R."/>
        </authorList>
    </citation>
    <scope>NUCLEOTIDE SEQUENCE</scope>
</reference>
<dbReference type="EMBL" id="CAJOBA010001812">
    <property type="protein sequence ID" value="CAF3615709.1"/>
    <property type="molecule type" value="Genomic_DNA"/>
</dbReference>
<dbReference type="AlphaFoldDB" id="A0A8S2H8Z9"/>
<feature type="repeat" description="RCC1" evidence="3">
    <location>
        <begin position="370"/>
        <end position="421"/>
    </location>
</feature>
<dbReference type="PRINTS" id="PR00633">
    <property type="entry name" value="RCCNDNSATION"/>
</dbReference>
<sequence>MLDFWTPRPVYSSGSASGPIASKQNPKKRSYDHIGVNNNDVNSDNRSSKKRLILKDSVKRPVTTATPALSIFPLSSATGGDVLAVGENGMGQMGMSSNITERQNAQPVPKIPEKIVQITAGPLHSVLLTDQNHVYSFGCNDEKALGHTQNDDEGSDDEVKFGQVDLSKVINDKIEHIIQVIAGDSHTMVLTNLGRVYGWGTFRSSTNGPFGLIKKNQIESDPIKIHLPEKIIKIASGHDFVLFLSETGQVYSCGNGETGQLGRLNRYTCEYGGRGGTERLIQPSLIQYNRNGIHEKNLIFEDIFTGAHGFFLKVYKENYILAGGLNNFHQLGFESTEPVYFPTIVPSLEGYHWRKFASGLHHTLALTNDGRVYSFGRHYEGQLGHENLTQHLVVPKLIEDIPEEVCDISCGNHVSFILAKSGKVYSFGDGTSLQHGHGHQDIKIPKIISSKYMDIKQIQMIAVGSQHTLFLAAAADTAT</sequence>
<feature type="repeat" description="RCC1" evidence="3">
    <location>
        <begin position="318"/>
        <end position="369"/>
    </location>
</feature>
<dbReference type="EMBL" id="CAJNOK010001812">
    <property type="protein sequence ID" value="CAF0831207.1"/>
    <property type="molecule type" value="Genomic_DNA"/>
</dbReference>
<dbReference type="InterPro" id="IPR058923">
    <property type="entry name" value="RCC1-like_dom"/>
</dbReference>
<dbReference type="PANTHER" id="PTHR45982:SF8">
    <property type="entry name" value="E3 UBIQUITIN-PROTEIN LIGASE HERC2-LIKE PROTEIN-RELATED"/>
    <property type="match status" value="1"/>
</dbReference>
<dbReference type="PROSITE" id="PS00626">
    <property type="entry name" value="RCC1_2"/>
    <property type="match status" value="2"/>
</dbReference>
<dbReference type="Gene3D" id="2.130.10.30">
    <property type="entry name" value="Regulator of chromosome condensation 1/beta-lactamase-inhibitor protein II"/>
    <property type="match status" value="1"/>
</dbReference>
<dbReference type="InterPro" id="IPR009091">
    <property type="entry name" value="RCC1/BLIP-II"/>
</dbReference>
<name>A0A8S2H8Z9_9BILA</name>
<evidence type="ECO:0000256" key="3">
    <source>
        <dbReference type="PROSITE-ProRule" id="PRU00235"/>
    </source>
</evidence>
<proteinExistence type="predicted"/>
<evidence type="ECO:0000256" key="1">
    <source>
        <dbReference type="ARBA" id="ARBA00022658"/>
    </source>
</evidence>
<dbReference type="InterPro" id="IPR000408">
    <property type="entry name" value="Reg_chr_condens"/>
</dbReference>
<feature type="repeat" description="RCC1" evidence="3">
    <location>
        <begin position="422"/>
        <end position="474"/>
    </location>
</feature>
<dbReference type="Proteomes" id="UP000677228">
    <property type="component" value="Unassembled WGS sequence"/>
</dbReference>
<dbReference type="InterPro" id="IPR051553">
    <property type="entry name" value="Ran_GTPase-activating"/>
</dbReference>
<comment type="caution">
    <text evidence="7">The sequence shown here is derived from an EMBL/GenBank/DDBJ whole genome shotgun (WGS) entry which is preliminary data.</text>
</comment>
<gene>
    <name evidence="6" type="ORF">OVA965_LOCUS6153</name>
    <name evidence="7" type="ORF">TMI583_LOCUS6149</name>
</gene>
<feature type="repeat" description="RCC1" evidence="3">
    <location>
        <begin position="132"/>
        <end position="193"/>
    </location>
</feature>
<keyword evidence="2" id="KW-0677">Repeat</keyword>
<dbReference type="Pfam" id="PF25390">
    <property type="entry name" value="WD40_RLD"/>
    <property type="match status" value="1"/>
</dbReference>
<dbReference type="Proteomes" id="UP000682733">
    <property type="component" value="Unassembled WGS sequence"/>
</dbReference>
<evidence type="ECO:0000313" key="8">
    <source>
        <dbReference type="Proteomes" id="UP000682733"/>
    </source>
</evidence>
<organism evidence="7 8">
    <name type="scientific">Didymodactylos carnosus</name>
    <dbReference type="NCBI Taxonomy" id="1234261"/>
    <lineage>
        <taxon>Eukaryota</taxon>
        <taxon>Metazoa</taxon>
        <taxon>Spiralia</taxon>
        <taxon>Gnathifera</taxon>
        <taxon>Rotifera</taxon>
        <taxon>Eurotatoria</taxon>
        <taxon>Bdelloidea</taxon>
        <taxon>Philodinida</taxon>
        <taxon>Philodinidae</taxon>
        <taxon>Didymodactylos</taxon>
    </lineage>
</organism>
<dbReference type="SUPFAM" id="SSF50985">
    <property type="entry name" value="RCC1/BLIP-II"/>
    <property type="match status" value="1"/>
</dbReference>
<dbReference type="GO" id="GO:0005085">
    <property type="term" value="F:guanyl-nucleotide exchange factor activity"/>
    <property type="evidence" value="ECO:0007669"/>
    <property type="project" value="TreeGrafter"/>
</dbReference>
<dbReference type="GO" id="GO:0005737">
    <property type="term" value="C:cytoplasm"/>
    <property type="evidence" value="ECO:0007669"/>
    <property type="project" value="TreeGrafter"/>
</dbReference>
<evidence type="ECO:0000256" key="4">
    <source>
        <dbReference type="SAM" id="MobiDB-lite"/>
    </source>
</evidence>
<protein>
    <recommendedName>
        <fullName evidence="5">RCC1-like domain-containing protein</fullName>
    </recommendedName>
</protein>
<evidence type="ECO:0000313" key="6">
    <source>
        <dbReference type="EMBL" id="CAF0831207.1"/>
    </source>
</evidence>
<feature type="region of interest" description="Disordered" evidence="4">
    <location>
        <begin position="1"/>
        <end position="48"/>
    </location>
</feature>
<dbReference type="PROSITE" id="PS50012">
    <property type="entry name" value="RCC1_3"/>
    <property type="match status" value="6"/>
</dbReference>
<evidence type="ECO:0000313" key="7">
    <source>
        <dbReference type="EMBL" id="CAF3615709.1"/>
    </source>
</evidence>
<feature type="repeat" description="RCC1" evidence="3">
    <location>
        <begin position="194"/>
        <end position="247"/>
    </location>
</feature>
<evidence type="ECO:0000256" key="2">
    <source>
        <dbReference type="ARBA" id="ARBA00022737"/>
    </source>
</evidence>
<keyword evidence="1" id="KW-0344">Guanine-nucleotide releasing factor</keyword>
<feature type="compositionally biased region" description="Low complexity" evidence="4">
    <location>
        <begin position="36"/>
        <end position="45"/>
    </location>
</feature>
<accession>A0A8S2H8Z9</accession>